<name>A0ACC2BGU3_DIPCM</name>
<reference evidence="2" key="1">
    <citation type="journal article" date="2024" name="Proc. Natl. Acad. Sci. U.S.A.">
        <title>Extraordinary preservation of gene collinearity over three hundred million years revealed in homosporous lycophytes.</title>
        <authorList>
            <person name="Li C."/>
            <person name="Wickell D."/>
            <person name="Kuo L.Y."/>
            <person name="Chen X."/>
            <person name="Nie B."/>
            <person name="Liao X."/>
            <person name="Peng D."/>
            <person name="Ji J."/>
            <person name="Jenkins J."/>
            <person name="Williams M."/>
            <person name="Shu S."/>
            <person name="Plott C."/>
            <person name="Barry K."/>
            <person name="Rajasekar S."/>
            <person name="Grimwood J."/>
            <person name="Han X."/>
            <person name="Sun S."/>
            <person name="Hou Z."/>
            <person name="He W."/>
            <person name="Dai G."/>
            <person name="Sun C."/>
            <person name="Schmutz J."/>
            <person name="Leebens-Mack J.H."/>
            <person name="Li F.W."/>
            <person name="Wang L."/>
        </authorList>
    </citation>
    <scope>NUCLEOTIDE SEQUENCE [LARGE SCALE GENOMIC DNA]</scope>
    <source>
        <strain evidence="2">cv. PW_Plant_1</strain>
    </source>
</reference>
<organism evidence="1 2">
    <name type="scientific">Diphasiastrum complanatum</name>
    <name type="common">Issler's clubmoss</name>
    <name type="synonym">Lycopodium complanatum</name>
    <dbReference type="NCBI Taxonomy" id="34168"/>
    <lineage>
        <taxon>Eukaryota</taxon>
        <taxon>Viridiplantae</taxon>
        <taxon>Streptophyta</taxon>
        <taxon>Embryophyta</taxon>
        <taxon>Tracheophyta</taxon>
        <taxon>Lycopodiopsida</taxon>
        <taxon>Lycopodiales</taxon>
        <taxon>Lycopodiaceae</taxon>
        <taxon>Lycopodioideae</taxon>
        <taxon>Diphasiastrum</taxon>
    </lineage>
</organism>
<gene>
    <name evidence="1" type="ORF">O6H91_15G026500</name>
</gene>
<accession>A0ACC2BGU3</accession>
<proteinExistence type="predicted"/>
<evidence type="ECO:0000313" key="1">
    <source>
        <dbReference type="EMBL" id="KAJ7528949.1"/>
    </source>
</evidence>
<protein>
    <submittedName>
        <fullName evidence="1">Uncharacterized protein</fullName>
    </submittedName>
</protein>
<sequence>MASQVVCLAGRRLTSCFRFRICAKYKGQRVWPLDSIALFSLSYVDIFWRGRLFFENILKKTELRNRGGYADLQQNSKTGSKCCLLFNTILSGHTCNTMEALFVWK</sequence>
<comment type="caution">
    <text evidence="1">The sequence shown here is derived from an EMBL/GenBank/DDBJ whole genome shotgun (WGS) entry which is preliminary data.</text>
</comment>
<evidence type="ECO:0000313" key="2">
    <source>
        <dbReference type="Proteomes" id="UP001162992"/>
    </source>
</evidence>
<dbReference type="Proteomes" id="UP001162992">
    <property type="component" value="Chromosome 15"/>
</dbReference>
<dbReference type="EMBL" id="CM055106">
    <property type="protein sequence ID" value="KAJ7528949.1"/>
    <property type="molecule type" value="Genomic_DNA"/>
</dbReference>
<keyword evidence="2" id="KW-1185">Reference proteome</keyword>